<gene>
    <name evidence="5" type="ORF">FKR81_13415</name>
</gene>
<dbReference type="CDD" id="cd02440">
    <property type="entry name" value="AdoMet_MTases"/>
    <property type="match status" value="1"/>
</dbReference>
<dbReference type="RefSeq" id="WP_146351679.1">
    <property type="nucleotide sequence ID" value="NZ_VOBR01000007.1"/>
</dbReference>
<dbReference type="GO" id="GO:0032259">
    <property type="term" value="P:methylation"/>
    <property type="evidence" value="ECO:0007669"/>
    <property type="project" value="UniProtKB-KW"/>
</dbReference>
<dbReference type="Proteomes" id="UP000316639">
    <property type="component" value="Unassembled WGS sequence"/>
</dbReference>
<evidence type="ECO:0000256" key="2">
    <source>
        <dbReference type="ARBA" id="ARBA00022679"/>
    </source>
</evidence>
<sequence>MVNSADEHTRHLAAGASPTGWFEELYVQAAQGHAEVPWDRGSPHPLLAEWARDVDGTGRSALVVGCGLGRDSEFLAAKGFTVTAFDVSPTAVETIRRRFPDSPVDYRVADLLNPPAEWHHGFDLVVESLTVQSLPISLHAEAIAQVAGLTGDQLVVLAEARDDDSPVPDGPPWPLTPTEVEQFADGLRAERIQRIEGRWLAEFVRP</sequence>
<comment type="caution">
    <text evidence="5">The sequence shown here is derived from an EMBL/GenBank/DDBJ whole genome shotgun (WGS) entry which is preliminary data.</text>
</comment>
<evidence type="ECO:0000259" key="4">
    <source>
        <dbReference type="Pfam" id="PF13649"/>
    </source>
</evidence>
<dbReference type="EMBL" id="VOBR01000007">
    <property type="protein sequence ID" value="TWP51845.1"/>
    <property type="molecule type" value="Genomic_DNA"/>
</dbReference>
<dbReference type="Pfam" id="PF13649">
    <property type="entry name" value="Methyltransf_25"/>
    <property type="match status" value="1"/>
</dbReference>
<dbReference type="InterPro" id="IPR029063">
    <property type="entry name" value="SAM-dependent_MTases_sf"/>
</dbReference>
<protein>
    <submittedName>
        <fullName evidence="5">Class I SAM-dependent methyltransferase</fullName>
    </submittedName>
</protein>
<evidence type="ECO:0000256" key="3">
    <source>
        <dbReference type="ARBA" id="ARBA00022691"/>
    </source>
</evidence>
<feature type="domain" description="Methyltransferase" evidence="4">
    <location>
        <begin position="62"/>
        <end position="147"/>
    </location>
</feature>
<keyword evidence="2 5" id="KW-0808">Transferase</keyword>
<evidence type="ECO:0000256" key="1">
    <source>
        <dbReference type="ARBA" id="ARBA00022603"/>
    </source>
</evidence>
<dbReference type="PANTHER" id="PTHR43464">
    <property type="entry name" value="METHYLTRANSFERASE"/>
    <property type="match status" value="1"/>
</dbReference>
<reference evidence="5 6" key="1">
    <citation type="submission" date="2019-07" db="EMBL/GenBank/DDBJ databases">
        <title>Lentzea xizangensis sp. nov., isolated from Qinghai-Tibetan Plateau Soils.</title>
        <authorList>
            <person name="Huang J."/>
        </authorList>
    </citation>
    <scope>NUCLEOTIDE SEQUENCE [LARGE SCALE GENOMIC DNA]</scope>
    <source>
        <strain evidence="5 6">FXJ1.1311</strain>
    </source>
</reference>
<name>A0A563EVW5_9PSEU</name>
<evidence type="ECO:0000313" key="5">
    <source>
        <dbReference type="EMBL" id="TWP51845.1"/>
    </source>
</evidence>
<keyword evidence="1 5" id="KW-0489">Methyltransferase</keyword>
<dbReference type="Gene3D" id="3.40.50.150">
    <property type="entry name" value="Vaccinia Virus protein VP39"/>
    <property type="match status" value="1"/>
</dbReference>
<dbReference type="AlphaFoldDB" id="A0A563EVW5"/>
<accession>A0A563EVW5</accession>
<dbReference type="GO" id="GO:0008168">
    <property type="term" value="F:methyltransferase activity"/>
    <property type="evidence" value="ECO:0007669"/>
    <property type="project" value="UniProtKB-KW"/>
</dbReference>
<dbReference type="SUPFAM" id="SSF53335">
    <property type="entry name" value="S-adenosyl-L-methionine-dependent methyltransferases"/>
    <property type="match status" value="1"/>
</dbReference>
<keyword evidence="6" id="KW-1185">Reference proteome</keyword>
<dbReference type="PANTHER" id="PTHR43464:SF19">
    <property type="entry name" value="UBIQUINONE BIOSYNTHESIS O-METHYLTRANSFERASE, MITOCHONDRIAL"/>
    <property type="match status" value="1"/>
</dbReference>
<evidence type="ECO:0000313" key="6">
    <source>
        <dbReference type="Proteomes" id="UP000316639"/>
    </source>
</evidence>
<dbReference type="OrthoDB" id="189743at2"/>
<proteinExistence type="predicted"/>
<dbReference type="InterPro" id="IPR041698">
    <property type="entry name" value="Methyltransf_25"/>
</dbReference>
<organism evidence="5 6">
    <name type="scientific">Lentzea tibetensis</name>
    <dbReference type="NCBI Taxonomy" id="2591470"/>
    <lineage>
        <taxon>Bacteria</taxon>
        <taxon>Bacillati</taxon>
        <taxon>Actinomycetota</taxon>
        <taxon>Actinomycetes</taxon>
        <taxon>Pseudonocardiales</taxon>
        <taxon>Pseudonocardiaceae</taxon>
        <taxon>Lentzea</taxon>
    </lineage>
</organism>
<keyword evidence="3" id="KW-0949">S-adenosyl-L-methionine</keyword>